<accession>A0A011UFH7</accession>
<protein>
    <recommendedName>
        <fullName evidence="9">ATP synthase epsilon chain</fullName>
    </recommendedName>
    <alternativeName>
        <fullName evidence="9">ATP synthase F1 sector epsilon subunit</fullName>
    </alternativeName>
    <alternativeName>
        <fullName evidence="9">F-ATPase epsilon subunit</fullName>
    </alternativeName>
</protein>
<comment type="caution">
    <text evidence="14">The sequence shown here is derived from an EMBL/GenBank/DDBJ whole genome shotgun (WGS) entry which is preliminary data.</text>
</comment>
<dbReference type="GO" id="GO:0005524">
    <property type="term" value="F:ATP binding"/>
    <property type="evidence" value="ECO:0007669"/>
    <property type="project" value="UniProtKB-UniRule"/>
</dbReference>
<evidence type="ECO:0000259" key="13">
    <source>
        <dbReference type="Pfam" id="PF02823"/>
    </source>
</evidence>
<dbReference type="PANTHER" id="PTHR13822">
    <property type="entry name" value="ATP SYNTHASE DELTA/EPSILON CHAIN"/>
    <property type="match status" value="1"/>
</dbReference>
<keyword evidence="6 9" id="KW-0472">Membrane</keyword>
<dbReference type="Gene3D" id="2.60.15.10">
    <property type="entry name" value="F0F1 ATP synthase delta/epsilon subunit, N-terminal"/>
    <property type="match status" value="1"/>
</dbReference>
<keyword evidence="9" id="KW-0375">Hydrogen ion transport</keyword>
<keyword evidence="4 9" id="KW-1003">Cell membrane</keyword>
<evidence type="ECO:0000256" key="3">
    <source>
        <dbReference type="ARBA" id="ARBA00022448"/>
    </source>
</evidence>
<evidence type="ECO:0000256" key="5">
    <source>
        <dbReference type="ARBA" id="ARBA00023065"/>
    </source>
</evidence>
<dbReference type="NCBIfam" id="TIGR01216">
    <property type="entry name" value="ATP_synt_epsi"/>
    <property type="match status" value="1"/>
</dbReference>
<dbReference type="CDD" id="cd12152">
    <property type="entry name" value="F1-ATPase_delta"/>
    <property type="match status" value="1"/>
</dbReference>
<keyword evidence="11" id="KW-0175">Coiled coil</keyword>
<dbReference type="Gene3D" id="1.20.5.440">
    <property type="entry name" value="ATP synthase delta/epsilon subunit, C-terminal domain"/>
    <property type="match status" value="1"/>
</dbReference>
<keyword evidence="7 9" id="KW-0139">CF(1)</keyword>
<dbReference type="GO" id="GO:0046933">
    <property type="term" value="F:proton-transporting ATP synthase activity, rotational mechanism"/>
    <property type="evidence" value="ECO:0007669"/>
    <property type="project" value="UniProtKB-UniRule"/>
</dbReference>
<sequence>MAVFKLRVLTPEKIFFEGDAEQLVAKTTSGYVGIMRGHAPYVASIVPSELKIKADGNFRSAAISDGIVKVSEDSFVTVLTSAIEWSDEIDVARAERSKERAEKQLKAETSRTEFDLAERQLKRAVNRISVAGKK</sequence>
<evidence type="ECO:0000256" key="7">
    <source>
        <dbReference type="ARBA" id="ARBA00023196"/>
    </source>
</evidence>
<dbReference type="HAMAP" id="MF_00530">
    <property type="entry name" value="ATP_synth_epsil_bac"/>
    <property type="match status" value="1"/>
</dbReference>
<evidence type="ECO:0000256" key="6">
    <source>
        <dbReference type="ARBA" id="ARBA00023136"/>
    </source>
</evidence>
<comment type="subunit">
    <text evidence="9 10">F-type ATPases have 2 components, CF(1) - the catalytic core - and CF(0) - the membrane proton channel. CF(1) has five subunits: alpha(3), beta(3), gamma(1), delta(1), epsilon(1). CF(0) has three main subunits: a, b and c.</text>
</comment>
<feature type="coiled-coil region" evidence="11">
    <location>
        <begin position="91"/>
        <end position="127"/>
    </location>
</feature>
<dbReference type="SUPFAM" id="SSF46604">
    <property type="entry name" value="Epsilon subunit of F1F0-ATP synthase C-terminal domain"/>
    <property type="match status" value="1"/>
</dbReference>
<dbReference type="RefSeq" id="WP_024857855.1">
    <property type="nucleotide sequence ID" value="NZ_JEOB01000002.1"/>
</dbReference>
<organism evidence="14 15">
    <name type="scientific">Ruminococcus albus SY3</name>
    <dbReference type="NCBI Taxonomy" id="1341156"/>
    <lineage>
        <taxon>Bacteria</taxon>
        <taxon>Bacillati</taxon>
        <taxon>Bacillota</taxon>
        <taxon>Clostridia</taxon>
        <taxon>Eubacteriales</taxon>
        <taxon>Oscillospiraceae</taxon>
        <taxon>Ruminococcus</taxon>
    </lineage>
</organism>
<name>A0A011UFH7_RUMAL</name>
<evidence type="ECO:0000313" key="15">
    <source>
        <dbReference type="Proteomes" id="UP000021369"/>
    </source>
</evidence>
<evidence type="ECO:0000256" key="8">
    <source>
        <dbReference type="ARBA" id="ARBA00023310"/>
    </source>
</evidence>
<dbReference type="GO" id="GO:0005886">
    <property type="term" value="C:plasma membrane"/>
    <property type="evidence" value="ECO:0007669"/>
    <property type="project" value="UniProtKB-SubCell"/>
</dbReference>
<dbReference type="InterPro" id="IPR001469">
    <property type="entry name" value="ATP_synth_F1_dsu/esu"/>
</dbReference>
<dbReference type="InterPro" id="IPR020547">
    <property type="entry name" value="ATP_synth_F1_esu_C"/>
</dbReference>
<evidence type="ECO:0000259" key="12">
    <source>
        <dbReference type="Pfam" id="PF00401"/>
    </source>
</evidence>
<keyword evidence="15" id="KW-1185">Reference proteome</keyword>
<proteinExistence type="inferred from homology"/>
<dbReference type="SUPFAM" id="SSF51344">
    <property type="entry name" value="Epsilon subunit of F1F0-ATP synthase N-terminal domain"/>
    <property type="match status" value="1"/>
</dbReference>
<keyword evidence="5 9" id="KW-0406">Ion transport</keyword>
<dbReference type="Proteomes" id="UP000021369">
    <property type="component" value="Unassembled WGS sequence"/>
</dbReference>
<evidence type="ECO:0000256" key="9">
    <source>
        <dbReference type="HAMAP-Rule" id="MF_00530"/>
    </source>
</evidence>
<dbReference type="Pfam" id="PF02823">
    <property type="entry name" value="ATP-synt_DE_N"/>
    <property type="match status" value="1"/>
</dbReference>
<feature type="domain" description="ATP synthase epsilon subunit C-terminal" evidence="12">
    <location>
        <begin position="87"/>
        <end position="132"/>
    </location>
</feature>
<evidence type="ECO:0000256" key="2">
    <source>
        <dbReference type="ARBA" id="ARBA00005712"/>
    </source>
</evidence>
<comment type="similarity">
    <text evidence="2 9 10">Belongs to the ATPase epsilon chain family.</text>
</comment>
<evidence type="ECO:0000256" key="4">
    <source>
        <dbReference type="ARBA" id="ARBA00022475"/>
    </source>
</evidence>
<keyword evidence="8 9" id="KW-0066">ATP synthesis</keyword>
<dbReference type="InterPro" id="IPR036771">
    <property type="entry name" value="ATPsynth_dsu/esu_N"/>
</dbReference>
<keyword evidence="3 9" id="KW-0813">Transport</keyword>
<dbReference type="InterPro" id="IPR036794">
    <property type="entry name" value="ATP_F1_dsu/esu_C_sf"/>
</dbReference>
<dbReference type="PANTHER" id="PTHR13822:SF10">
    <property type="entry name" value="ATP SYNTHASE EPSILON CHAIN, CHLOROPLASTIC"/>
    <property type="match status" value="1"/>
</dbReference>
<reference evidence="14 15" key="1">
    <citation type="submission" date="2013-06" db="EMBL/GenBank/DDBJ databases">
        <title>Rumen cellulosomics: divergent fiber-degrading strategies revealed by comparative genome-wide analysis of six Ruminococcal strains.</title>
        <authorList>
            <person name="Dassa B."/>
            <person name="Borovok I."/>
            <person name="Lamed R."/>
            <person name="Flint H."/>
            <person name="Yeoman C.J."/>
            <person name="White B."/>
            <person name="Bayer E.A."/>
        </authorList>
    </citation>
    <scope>NUCLEOTIDE SEQUENCE [LARGE SCALE GENOMIC DNA]</scope>
    <source>
        <strain evidence="14 15">SY3</strain>
    </source>
</reference>
<dbReference type="PATRIC" id="fig|1341156.4.peg.1536"/>
<evidence type="ECO:0000256" key="11">
    <source>
        <dbReference type="SAM" id="Coils"/>
    </source>
</evidence>
<feature type="domain" description="ATP synthase F1 complex delta/epsilon subunit N-terminal" evidence="13">
    <location>
        <begin position="4"/>
        <end position="81"/>
    </location>
</feature>
<dbReference type="AlphaFoldDB" id="A0A011UFH7"/>
<dbReference type="OrthoDB" id="9804110at2"/>
<gene>
    <name evidence="9" type="primary">atpC</name>
    <name evidence="14" type="ORF">RASY3_05585</name>
</gene>
<dbReference type="EMBL" id="JEOB01000002">
    <property type="protein sequence ID" value="EXM39394.1"/>
    <property type="molecule type" value="Genomic_DNA"/>
</dbReference>
<dbReference type="InterPro" id="IPR020546">
    <property type="entry name" value="ATP_synth_F1_dsu/esu_N"/>
</dbReference>
<comment type="function">
    <text evidence="9">Produces ATP from ADP in the presence of a proton gradient across the membrane.</text>
</comment>
<dbReference type="GO" id="GO:0045259">
    <property type="term" value="C:proton-transporting ATP synthase complex"/>
    <property type="evidence" value="ECO:0007669"/>
    <property type="project" value="UniProtKB-KW"/>
</dbReference>
<evidence type="ECO:0000256" key="10">
    <source>
        <dbReference type="RuleBase" id="RU003656"/>
    </source>
</evidence>
<dbReference type="Pfam" id="PF00401">
    <property type="entry name" value="ATP-synt_DE"/>
    <property type="match status" value="1"/>
</dbReference>
<evidence type="ECO:0000256" key="1">
    <source>
        <dbReference type="ARBA" id="ARBA00004202"/>
    </source>
</evidence>
<evidence type="ECO:0000313" key="14">
    <source>
        <dbReference type="EMBL" id="EXM39394.1"/>
    </source>
</evidence>
<comment type="subcellular location">
    <subcellularLocation>
        <location evidence="1 9">Cell membrane</location>
        <topology evidence="1 9">Peripheral membrane protein</topology>
    </subcellularLocation>
</comment>